<keyword evidence="2" id="KW-0812">Transmembrane</keyword>
<feature type="compositionally biased region" description="Polar residues" evidence="1">
    <location>
        <begin position="1"/>
        <end position="26"/>
    </location>
</feature>
<keyword evidence="2" id="KW-0472">Membrane</keyword>
<evidence type="ECO:0000256" key="1">
    <source>
        <dbReference type="SAM" id="MobiDB-lite"/>
    </source>
</evidence>
<dbReference type="PANTHER" id="PTHR33372">
    <property type="match status" value="1"/>
</dbReference>
<evidence type="ECO:0000256" key="2">
    <source>
        <dbReference type="SAM" id="Phobius"/>
    </source>
</evidence>
<feature type="non-terminal residue" evidence="3">
    <location>
        <position position="1"/>
    </location>
</feature>
<dbReference type="AlphaFoldDB" id="A0A103XSE4"/>
<proteinExistence type="predicted"/>
<dbReference type="STRING" id="59895.A0A103XSE4"/>
<dbReference type="Pfam" id="PF11833">
    <property type="entry name" value="CPP1-like"/>
    <property type="match status" value="1"/>
</dbReference>
<feature type="transmembrane region" description="Helical" evidence="2">
    <location>
        <begin position="286"/>
        <end position="310"/>
    </location>
</feature>
<organism evidence="3 4">
    <name type="scientific">Cynara cardunculus var. scolymus</name>
    <name type="common">Globe artichoke</name>
    <name type="synonym">Cynara scolymus</name>
    <dbReference type="NCBI Taxonomy" id="59895"/>
    <lineage>
        <taxon>Eukaryota</taxon>
        <taxon>Viridiplantae</taxon>
        <taxon>Streptophyta</taxon>
        <taxon>Embryophyta</taxon>
        <taxon>Tracheophyta</taxon>
        <taxon>Spermatophyta</taxon>
        <taxon>Magnoliopsida</taxon>
        <taxon>eudicotyledons</taxon>
        <taxon>Gunneridae</taxon>
        <taxon>Pentapetalae</taxon>
        <taxon>asterids</taxon>
        <taxon>campanulids</taxon>
        <taxon>Asterales</taxon>
        <taxon>Asteraceae</taxon>
        <taxon>Carduoideae</taxon>
        <taxon>Cardueae</taxon>
        <taxon>Carduinae</taxon>
        <taxon>Cynara</taxon>
    </lineage>
</organism>
<dbReference type="PANTHER" id="PTHR33372:SF10">
    <property type="entry name" value="OS03G0137300 PROTEIN"/>
    <property type="match status" value="1"/>
</dbReference>
<keyword evidence="2" id="KW-1133">Transmembrane helix</keyword>
<feature type="region of interest" description="Disordered" evidence="1">
    <location>
        <begin position="1"/>
        <end position="30"/>
    </location>
</feature>
<dbReference type="InterPro" id="IPR021788">
    <property type="entry name" value="CPP1-like"/>
</dbReference>
<dbReference type="Gramene" id="KVH96018">
    <property type="protein sequence ID" value="KVH96018"/>
    <property type="gene ID" value="Ccrd_001878"/>
</dbReference>
<keyword evidence="4" id="KW-1185">Reference proteome</keyword>
<evidence type="ECO:0000313" key="4">
    <source>
        <dbReference type="Proteomes" id="UP000243975"/>
    </source>
</evidence>
<protein>
    <submittedName>
        <fullName evidence="3">Uncharacterized protein</fullName>
    </submittedName>
</protein>
<dbReference type="GO" id="GO:0031969">
    <property type="term" value="C:chloroplast membrane"/>
    <property type="evidence" value="ECO:0007669"/>
    <property type="project" value="TreeGrafter"/>
</dbReference>
<accession>A0A103XSE4</accession>
<comment type="caution">
    <text evidence="3">The sequence shown here is derived from an EMBL/GenBank/DDBJ whole genome shotgun (WGS) entry which is preliminary data.</text>
</comment>
<dbReference type="OMA" id="FRPRMAT"/>
<evidence type="ECO:0000313" key="3">
    <source>
        <dbReference type="EMBL" id="KVH96018.1"/>
    </source>
</evidence>
<dbReference type="Proteomes" id="UP000243975">
    <property type="component" value="Unassembled WGS sequence"/>
</dbReference>
<gene>
    <name evidence="3" type="ORF">Ccrd_001878</name>
</gene>
<dbReference type="EMBL" id="LEKV01004364">
    <property type="protein sequence ID" value="KVH96018.1"/>
    <property type="molecule type" value="Genomic_DNA"/>
</dbReference>
<reference evidence="3 4" key="1">
    <citation type="journal article" date="2016" name="Sci. Rep.">
        <title>The genome sequence of the outbreeding globe artichoke constructed de novo incorporating a phase-aware low-pass sequencing strategy of F1 progeny.</title>
        <authorList>
            <person name="Scaglione D."/>
            <person name="Reyes-Chin-Wo S."/>
            <person name="Acquadro A."/>
            <person name="Froenicke L."/>
            <person name="Portis E."/>
            <person name="Beitel C."/>
            <person name="Tirone M."/>
            <person name="Mauro R."/>
            <person name="Lo Monaco A."/>
            <person name="Mauromicale G."/>
            <person name="Faccioli P."/>
            <person name="Cattivelli L."/>
            <person name="Rieseberg L."/>
            <person name="Michelmore R."/>
            <person name="Lanteri S."/>
        </authorList>
    </citation>
    <scope>NUCLEOTIDE SEQUENCE [LARGE SCALE GENOMIC DNA]</scope>
    <source>
        <strain evidence="3">2C</strain>
    </source>
</reference>
<name>A0A103XSE4_CYNCS</name>
<feature type="transmembrane region" description="Helical" evidence="2">
    <location>
        <begin position="256"/>
        <end position="274"/>
    </location>
</feature>
<sequence length="311" mass="32628">KQNSPPSTLRYDQSHTPTHSNKNNQPIFRPRMATTPLSARPTRASLLGVAGQIPPHRPSFTTATNHAVGKLFKPDGLGLTSSSSRRTSLSRFVVLAAGGGSAADESSFEMSLETALNLLGVSEGASFDDILRAKNSVLAACKDDQESIAQVEAAYDMLLMQSLSQRRAGKVVNSSIRYADVKPVNTPQMGSMPQWVQGALKNPPISVEAPSARDLGIEAGVYGALAVLTYVNGASSPVGSLSGADVPGLILATRKATVITIGGLVAGAVVGSAVENWLQVDIVPFFGIHSPATVVSEFVLISQFLISLYLS</sequence>